<evidence type="ECO:0000256" key="2">
    <source>
        <dbReference type="ARBA" id="ARBA00022475"/>
    </source>
</evidence>
<evidence type="ECO:0000313" key="9">
    <source>
        <dbReference type="EMBL" id="MFC1403746.1"/>
    </source>
</evidence>
<dbReference type="Gene3D" id="1.20.1640.10">
    <property type="entry name" value="Multidrug efflux transporter AcrB transmembrane domain"/>
    <property type="match status" value="2"/>
</dbReference>
<feature type="transmembrane region" description="Helical" evidence="7">
    <location>
        <begin position="298"/>
        <end position="319"/>
    </location>
</feature>
<dbReference type="EMBL" id="JBHEZZ010000011">
    <property type="protein sequence ID" value="MFC1403746.1"/>
    <property type="molecule type" value="Genomic_DNA"/>
</dbReference>
<dbReference type="PANTHER" id="PTHR33406">
    <property type="entry name" value="MEMBRANE PROTEIN MJ1562-RELATED"/>
    <property type="match status" value="1"/>
</dbReference>
<keyword evidence="4 7" id="KW-1133">Transmembrane helix</keyword>
<dbReference type="PANTHER" id="PTHR33406:SF13">
    <property type="entry name" value="MEMBRANE PROTEIN YDFJ"/>
    <property type="match status" value="1"/>
</dbReference>
<reference evidence="9 10" key="1">
    <citation type="submission" date="2024-09" db="EMBL/GenBank/DDBJ databases">
        <authorList>
            <person name="Lee S.D."/>
        </authorList>
    </citation>
    <scope>NUCLEOTIDE SEQUENCE [LARGE SCALE GENOMIC DNA]</scope>
    <source>
        <strain evidence="9 10">N1-5</strain>
    </source>
</reference>
<evidence type="ECO:0000256" key="7">
    <source>
        <dbReference type="SAM" id="Phobius"/>
    </source>
</evidence>
<gene>
    <name evidence="9" type="ORF">ACEZDJ_20860</name>
</gene>
<evidence type="ECO:0000256" key="5">
    <source>
        <dbReference type="ARBA" id="ARBA00023136"/>
    </source>
</evidence>
<keyword evidence="5 7" id="KW-0472">Membrane</keyword>
<evidence type="ECO:0000256" key="1">
    <source>
        <dbReference type="ARBA" id="ARBA00004651"/>
    </source>
</evidence>
<dbReference type="InterPro" id="IPR000731">
    <property type="entry name" value="SSD"/>
</dbReference>
<dbReference type="InterPro" id="IPR004869">
    <property type="entry name" value="MMPL_dom"/>
</dbReference>
<feature type="transmembrane region" description="Helical" evidence="7">
    <location>
        <begin position="37"/>
        <end position="57"/>
    </location>
</feature>
<keyword evidence="3 7" id="KW-0812">Transmembrane</keyword>
<feature type="transmembrane region" description="Helical" evidence="7">
    <location>
        <begin position="578"/>
        <end position="601"/>
    </location>
</feature>
<feature type="transmembrane region" description="Helical" evidence="7">
    <location>
        <begin position="205"/>
        <end position="234"/>
    </location>
</feature>
<feature type="transmembrane region" description="Helical" evidence="7">
    <location>
        <begin position="553"/>
        <end position="571"/>
    </location>
</feature>
<dbReference type="PROSITE" id="PS50156">
    <property type="entry name" value="SSD"/>
    <property type="match status" value="1"/>
</dbReference>
<feature type="transmembrane region" description="Helical" evidence="7">
    <location>
        <begin position="325"/>
        <end position="347"/>
    </location>
</feature>
<evidence type="ECO:0000313" key="10">
    <source>
        <dbReference type="Proteomes" id="UP001592528"/>
    </source>
</evidence>
<keyword evidence="2" id="KW-1003">Cell membrane</keyword>
<dbReference type="InterPro" id="IPR050545">
    <property type="entry name" value="Mycobact_MmpL"/>
</dbReference>
<evidence type="ECO:0000256" key="6">
    <source>
        <dbReference type="SAM" id="MobiDB-lite"/>
    </source>
</evidence>
<dbReference type="Proteomes" id="UP001592528">
    <property type="component" value="Unassembled WGS sequence"/>
</dbReference>
<organism evidence="9 10">
    <name type="scientific">Streptacidiphilus cavernicola</name>
    <dbReference type="NCBI Taxonomy" id="3342716"/>
    <lineage>
        <taxon>Bacteria</taxon>
        <taxon>Bacillati</taxon>
        <taxon>Actinomycetota</taxon>
        <taxon>Actinomycetes</taxon>
        <taxon>Kitasatosporales</taxon>
        <taxon>Streptomycetaceae</taxon>
        <taxon>Streptacidiphilus</taxon>
    </lineage>
</organism>
<keyword evidence="10" id="KW-1185">Reference proteome</keyword>
<feature type="transmembrane region" description="Helical" evidence="7">
    <location>
        <begin position="254"/>
        <end position="271"/>
    </location>
</feature>
<evidence type="ECO:0000256" key="3">
    <source>
        <dbReference type="ARBA" id="ARBA00022692"/>
    </source>
</evidence>
<proteinExistence type="predicted"/>
<dbReference type="Pfam" id="PF03176">
    <property type="entry name" value="MMPL"/>
    <property type="match status" value="2"/>
</dbReference>
<feature type="transmembrane region" description="Helical" evidence="7">
    <location>
        <begin position="663"/>
        <end position="685"/>
    </location>
</feature>
<feature type="transmembrane region" description="Helical" evidence="7">
    <location>
        <begin position="621"/>
        <end position="642"/>
    </location>
</feature>
<accession>A0ABV6UQS5</accession>
<name>A0ABV6UQS5_9ACTN</name>
<evidence type="ECO:0000259" key="8">
    <source>
        <dbReference type="PROSITE" id="PS50156"/>
    </source>
</evidence>
<feature type="transmembrane region" description="Helical" evidence="7">
    <location>
        <begin position="393"/>
        <end position="412"/>
    </location>
</feature>
<sequence>MTSHARTNSKPGAQTPRRLGLAAAVGGWSARHRKTAVLGWLLFVVLATVLGGMAGSLQTTDKDNALGQSGRADQMIAAAGLHSPATETVLIQSGSFTATDPRFRTVVDDTMAAVKATGATSAVKSPYTNGTVAPDGHSALVVVTMAGDPDTAADRVAPVLAAVAGVQARHTDLTVQEFGDASADKWFQDAFSHDFSRAEWTAVPLALGILLIAFGALVAAVLPVLLALTAFIAAGGLVALSSHLLHTSDDASSVMLLVGLAVGVDYCLFYLRREREERAKGHSPEAALKIAAATSGRAVMVSGLTVVVAMAGMFLTGIADFQAMGMATILVVITAVLGSVTVLPALLSMLGDRVMKGRVPFLGRRMMRSTAGAGAEAGSAFWRAVLGRVLRRPLVSAGLATAFLLALAVPLLTMHTANLTFAQQLPKGNPLVATQQKIAAAFPGNPNQATVVIKSDRLDSPAMATALADFKSRAVATGLLHDPITVTRHPAQQIETVDVPMAGSGNDRTSSDALAALRGTLVPDTFGKVAGTEAAVTGQTAGSEDFNAQMTGSLLPVFAFVMGFAFLLMLLSFRSVTVALTALALNLLSVAASYGALTLVFQHGVGASLLGTSGVGAIETWVPLFLFVILFGLSMDYHVFVVSRIKEAHDRGLSTRAAVAHGITTTAGVVTSAATIMVAVFAVFGTLDMQSMKQMGIGLAVAVLIDATVIRAVLLPSVMSLLGERNWWLPRWLGWLPELGHGEPTAEPAEPRREVPAPAPAPAPVYSTQDGF</sequence>
<dbReference type="SUPFAM" id="SSF82866">
    <property type="entry name" value="Multidrug efflux transporter AcrB transmembrane domain"/>
    <property type="match status" value="2"/>
</dbReference>
<feature type="transmembrane region" description="Helical" evidence="7">
    <location>
        <begin position="697"/>
        <end position="722"/>
    </location>
</feature>
<comment type="subcellular location">
    <subcellularLocation>
        <location evidence="1">Cell membrane</location>
        <topology evidence="1">Multi-pass membrane protein</topology>
    </subcellularLocation>
</comment>
<protein>
    <submittedName>
        <fullName evidence="9">MMPL family transporter</fullName>
    </submittedName>
</protein>
<feature type="domain" description="SSD" evidence="8">
    <location>
        <begin position="220"/>
        <end position="349"/>
    </location>
</feature>
<evidence type="ECO:0000256" key="4">
    <source>
        <dbReference type="ARBA" id="ARBA00022989"/>
    </source>
</evidence>
<comment type="caution">
    <text evidence="9">The sequence shown here is derived from an EMBL/GenBank/DDBJ whole genome shotgun (WGS) entry which is preliminary data.</text>
</comment>
<dbReference type="RefSeq" id="WP_232241962.1">
    <property type="nucleotide sequence ID" value="NZ_JBHEZZ010000011.1"/>
</dbReference>
<feature type="region of interest" description="Disordered" evidence="6">
    <location>
        <begin position="744"/>
        <end position="772"/>
    </location>
</feature>